<accession>A0A1H1B7Y7</accession>
<proteinExistence type="predicted"/>
<dbReference type="Proteomes" id="UP000182690">
    <property type="component" value="Unassembled WGS sequence"/>
</dbReference>
<evidence type="ECO:0000313" key="1">
    <source>
        <dbReference type="EMBL" id="SDQ04914.1"/>
    </source>
</evidence>
<dbReference type="EMBL" id="FNKB01000002">
    <property type="protein sequence ID" value="SDQ48039.1"/>
    <property type="molecule type" value="Genomic_DNA"/>
</dbReference>
<evidence type="ECO:0000313" key="2">
    <source>
        <dbReference type="EMBL" id="SDQ48039.1"/>
    </source>
</evidence>
<dbReference type="EMBL" id="FNKB01000001">
    <property type="protein sequence ID" value="SDQ04914.1"/>
    <property type="molecule type" value="Genomic_DNA"/>
</dbReference>
<dbReference type="AlphaFoldDB" id="A0A1H1B7Y7"/>
<sequence>MTTTPSHAAVTGLKRAVKTSFAPTPRRLRALSEASRRKPYTALAWQRTGRYMSTAATIANKKIA</sequence>
<protein>
    <submittedName>
        <fullName evidence="2">Uncharacterized protein</fullName>
    </submittedName>
</protein>
<gene>
    <name evidence="1" type="ORF">SAMN04488565_0022</name>
    <name evidence="2" type="ORF">SAMN04488565_2642</name>
</gene>
<evidence type="ECO:0000313" key="3">
    <source>
        <dbReference type="Proteomes" id="UP000182690"/>
    </source>
</evidence>
<dbReference type="STRING" id="1079994.SAMN04488565_0022"/>
<name>A0A1H1B7Y7_9MICO</name>
<reference evidence="2 3" key="1">
    <citation type="submission" date="2016-10" db="EMBL/GenBank/DDBJ databases">
        <authorList>
            <person name="de Groot N.N."/>
        </authorList>
    </citation>
    <scope>NUCLEOTIDE SEQUENCE [LARGE SCALE GENOMIC DNA]</scope>
    <source>
        <strain evidence="2 3">DSM 22788</strain>
    </source>
</reference>
<organism evidence="2 3">
    <name type="scientific">Leucobacter chromiiresistens</name>
    <dbReference type="NCBI Taxonomy" id="1079994"/>
    <lineage>
        <taxon>Bacteria</taxon>
        <taxon>Bacillati</taxon>
        <taxon>Actinomycetota</taxon>
        <taxon>Actinomycetes</taxon>
        <taxon>Micrococcales</taxon>
        <taxon>Microbacteriaceae</taxon>
        <taxon>Leucobacter</taxon>
    </lineage>
</organism>